<accession>A0A0A9GCU1</accession>
<dbReference type="AlphaFoldDB" id="A0A0A9GCU1"/>
<protein>
    <submittedName>
        <fullName evidence="1">Uncharacterized protein</fullName>
    </submittedName>
</protein>
<dbReference type="EMBL" id="GBRH01175574">
    <property type="protein sequence ID" value="JAE22322.1"/>
    <property type="molecule type" value="Transcribed_RNA"/>
</dbReference>
<proteinExistence type="predicted"/>
<organism evidence="1">
    <name type="scientific">Arundo donax</name>
    <name type="common">Giant reed</name>
    <name type="synonym">Donax arundinaceus</name>
    <dbReference type="NCBI Taxonomy" id="35708"/>
    <lineage>
        <taxon>Eukaryota</taxon>
        <taxon>Viridiplantae</taxon>
        <taxon>Streptophyta</taxon>
        <taxon>Embryophyta</taxon>
        <taxon>Tracheophyta</taxon>
        <taxon>Spermatophyta</taxon>
        <taxon>Magnoliopsida</taxon>
        <taxon>Liliopsida</taxon>
        <taxon>Poales</taxon>
        <taxon>Poaceae</taxon>
        <taxon>PACMAD clade</taxon>
        <taxon>Arundinoideae</taxon>
        <taxon>Arundineae</taxon>
        <taxon>Arundo</taxon>
    </lineage>
</organism>
<sequence length="39" mass="4706">MIYTFLLRNSVNPDSRRALDGFYHEAKSYFLGKMNHNWL</sequence>
<reference evidence="1" key="1">
    <citation type="submission" date="2014-09" db="EMBL/GenBank/DDBJ databases">
        <authorList>
            <person name="Magalhaes I.L.F."/>
            <person name="Oliveira U."/>
            <person name="Santos F.R."/>
            <person name="Vidigal T.H.D.A."/>
            <person name="Brescovit A.D."/>
            <person name="Santos A.J."/>
        </authorList>
    </citation>
    <scope>NUCLEOTIDE SEQUENCE</scope>
    <source>
        <tissue evidence="1">Shoot tissue taken approximately 20 cm above the soil surface</tissue>
    </source>
</reference>
<name>A0A0A9GCU1_ARUDO</name>
<evidence type="ECO:0000313" key="1">
    <source>
        <dbReference type="EMBL" id="JAE22322.1"/>
    </source>
</evidence>
<reference evidence="1" key="2">
    <citation type="journal article" date="2015" name="Data Brief">
        <title>Shoot transcriptome of the giant reed, Arundo donax.</title>
        <authorList>
            <person name="Barrero R.A."/>
            <person name="Guerrero F.D."/>
            <person name="Moolhuijzen P."/>
            <person name="Goolsby J.A."/>
            <person name="Tidwell J."/>
            <person name="Bellgard S.E."/>
            <person name="Bellgard M.I."/>
        </authorList>
    </citation>
    <scope>NUCLEOTIDE SEQUENCE</scope>
    <source>
        <tissue evidence="1">Shoot tissue taken approximately 20 cm above the soil surface</tissue>
    </source>
</reference>